<dbReference type="InterPro" id="IPR011009">
    <property type="entry name" value="Kinase-like_dom_sf"/>
</dbReference>
<evidence type="ECO:0000256" key="2">
    <source>
        <dbReference type="ARBA" id="ARBA00012513"/>
    </source>
</evidence>
<evidence type="ECO:0000256" key="3">
    <source>
        <dbReference type="ARBA" id="ARBA00022741"/>
    </source>
</evidence>
<accession>A0A7L4JFC5</accession>
<dbReference type="PANTHER" id="PTHR45832">
    <property type="entry name" value="SERINE/THREONINE-PROTEIN KINASE SAMKA-RELATED-RELATED"/>
    <property type="match status" value="1"/>
</dbReference>
<feature type="non-terminal residue" evidence="6">
    <location>
        <position position="131"/>
    </location>
</feature>
<organism evidence="6 7">
    <name type="scientific">Pomatorhinus ruficollis</name>
    <name type="common">streak-breasted scimitar babbler</name>
    <dbReference type="NCBI Taxonomy" id="932028"/>
    <lineage>
        <taxon>Eukaryota</taxon>
        <taxon>Metazoa</taxon>
        <taxon>Chordata</taxon>
        <taxon>Craniata</taxon>
        <taxon>Vertebrata</taxon>
        <taxon>Euteleostomi</taxon>
        <taxon>Archelosauria</taxon>
        <taxon>Archosauria</taxon>
        <taxon>Dinosauria</taxon>
        <taxon>Saurischia</taxon>
        <taxon>Theropoda</taxon>
        <taxon>Coelurosauria</taxon>
        <taxon>Aves</taxon>
        <taxon>Neognathae</taxon>
        <taxon>Neoaves</taxon>
        <taxon>Telluraves</taxon>
        <taxon>Australaves</taxon>
        <taxon>Passeriformes</taxon>
        <taxon>Sylvioidea</taxon>
        <taxon>Timaliidae</taxon>
        <taxon>Pomatorhinus</taxon>
    </lineage>
</organism>
<evidence type="ECO:0000256" key="1">
    <source>
        <dbReference type="ARBA" id="ARBA00008874"/>
    </source>
</evidence>
<sequence>SYLVHEELCLLMEYADRGTLEDVVAEGEMAAVILSFGPSSFFFLYQSLQDLHFLHSSQVIPRKIKSSSILLGMDGSVRLAEFDLCAQLTPISMVGTAHRMAPAGSSGAHHPKVDIWSFGMVAAEMVEDKLL</sequence>
<dbReference type="Pfam" id="PF00069">
    <property type="entry name" value="Pkinase"/>
    <property type="match status" value="1"/>
</dbReference>
<dbReference type="AlphaFoldDB" id="A0A7L4JFC5"/>
<dbReference type="PANTHER" id="PTHR45832:SF22">
    <property type="entry name" value="SERINE_THREONINE-PROTEIN KINASE SAMKA-RELATED"/>
    <property type="match status" value="1"/>
</dbReference>
<comment type="caution">
    <text evidence="6">The sequence shown here is derived from an EMBL/GenBank/DDBJ whole genome shotgun (WGS) entry which is preliminary data.</text>
</comment>
<reference evidence="6 7" key="1">
    <citation type="submission" date="2020-02" db="EMBL/GenBank/DDBJ databases">
        <title>Bird 10,000 Genomes (B10K) Project - Family phase.</title>
        <authorList>
            <person name="Zhang G."/>
        </authorList>
    </citation>
    <scope>NUCLEOTIDE SEQUENCE [LARGE SCALE GENOMIC DNA]</scope>
    <source>
        <strain evidence="6">B10K-IZ-033-81</strain>
        <tissue evidence="6">Muscle</tissue>
    </source>
</reference>
<name>A0A7L4JFC5_9PASS</name>
<gene>
    <name evidence="6" type="primary">Pak3_4</name>
    <name evidence="6" type="ORF">PORRUF_R13255</name>
</gene>
<evidence type="ECO:0000256" key="4">
    <source>
        <dbReference type="ARBA" id="ARBA00022840"/>
    </source>
</evidence>
<keyword evidence="3" id="KW-0547">Nucleotide-binding</keyword>
<evidence type="ECO:0000259" key="5">
    <source>
        <dbReference type="PROSITE" id="PS50011"/>
    </source>
</evidence>
<keyword evidence="6" id="KW-0808">Transferase</keyword>
<dbReference type="Gene3D" id="1.10.510.10">
    <property type="entry name" value="Transferase(Phosphotransferase) domain 1"/>
    <property type="match status" value="1"/>
</dbReference>
<keyword evidence="4" id="KW-0067">ATP-binding</keyword>
<keyword evidence="7" id="KW-1185">Reference proteome</keyword>
<comment type="similarity">
    <text evidence="1">Belongs to the protein kinase superfamily. STE Ser/Thr protein kinase family. STE20 subfamily.</text>
</comment>
<feature type="non-terminal residue" evidence="6">
    <location>
        <position position="1"/>
    </location>
</feature>
<proteinExistence type="inferred from homology"/>
<dbReference type="InterPro" id="IPR051931">
    <property type="entry name" value="PAK3-like"/>
</dbReference>
<dbReference type="PROSITE" id="PS50011">
    <property type="entry name" value="PROTEIN_KINASE_DOM"/>
    <property type="match status" value="1"/>
</dbReference>
<dbReference type="InterPro" id="IPR000719">
    <property type="entry name" value="Prot_kinase_dom"/>
</dbReference>
<feature type="domain" description="Protein kinase" evidence="5">
    <location>
        <begin position="1"/>
        <end position="131"/>
    </location>
</feature>
<dbReference type="EC" id="2.7.11.1" evidence="2"/>
<dbReference type="GO" id="GO:0004674">
    <property type="term" value="F:protein serine/threonine kinase activity"/>
    <property type="evidence" value="ECO:0007669"/>
    <property type="project" value="UniProtKB-EC"/>
</dbReference>
<protein>
    <recommendedName>
        <fullName evidence="2">non-specific serine/threonine protein kinase</fullName>
        <ecNumber evidence="2">2.7.11.1</ecNumber>
    </recommendedName>
</protein>
<keyword evidence="6" id="KW-0418">Kinase</keyword>
<evidence type="ECO:0000313" key="6">
    <source>
        <dbReference type="EMBL" id="NXY39681.1"/>
    </source>
</evidence>
<dbReference type="SUPFAM" id="SSF56112">
    <property type="entry name" value="Protein kinase-like (PK-like)"/>
    <property type="match status" value="1"/>
</dbReference>
<dbReference type="EMBL" id="VZSW01004902">
    <property type="protein sequence ID" value="NXY39681.1"/>
    <property type="molecule type" value="Genomic_DNA"/>
</dbReference>
<dbReference type="GO" id="GO:0005524">
    <property type="term" value="F:ATP binding"/>
    <property type="evidence" value="ECO:0007669"/>
    <property type="project" value="UniProtKB-KW"/>
</dbReference>
<dbReference type="Proteomes" id="UP000572837">
    <property type="component" value="Unassembled WGS sequence"/>
</dbReference>
<evidence type="ECO:0000313" key="7">
    <source>
        <dbReference type="Proteomes" id="UP000572837"/>
    </source>
</evidence>